<evidence type="ECO:0000313" key="3">
    <source>
        <dbReference type="Proteomes" id="UP001215097"/>
    </source>
</evidence>
<feature type="region of interest" description="Disordered" evidence="1">
    <location>
        <begin position="62"/>
        <end position="84"/>
    </location>
</feature>
<evidence type="ECO:0000256" key="1">
    <source>
        <dbReference type="SAM" id="MobiDB-lite"/>
    </source>
</evidence>
<reference evidence="2 3" key="1">
    <citation type="submission" date="2021-06" db="EMBL/GenBank/DDBJ databases">
        <title>Genome-based taxonomic framework of Microbacterium strains isolated from marine environment, the description of four new species and reclassification of four preexisting species.</title>
        <authorList>
            <person name="Lee S.D."/>
            <person name="Kim S.-M."/>
            <person name="Byeon Y.-S."/>
            <person name="Yang H.L."/>
            <person name="Kim I.S."/>
        </authorList>
    </citation>
    <scope>NUCLEOTIDE SEQUENCE [LARGE SCALE GENOMIC DNA]</scope>
    <source>
        <strain evidence="2 3">KACC 14465</strain>
    </source>
</reference>
<organism evidence="2 3">
    <name type="scientific">Microbacterium luteolum</name>
    <name type="common">Aureobacterium luteolum</name>
    <dbReference type="NCBI Taxonomy" id="69367"/>
    <lineage>
        <taxon>Bacteria</taxon>
        <taxon>Bacillati</taxon>
        <taxon>Actinomycetota</taxon>
        <taxon>Actinomycetes</taxon>
        <taxon>Micrococcales</taxon>
        <taxon>Microbacteriaceae</taxon>
        <taxon>Microbacterium</taxon>
    </lineage>
</organism>
<dbReference type="Proteomes" id="UP001215097">
    <property type="component" value="Chromosome"/>
</dbReference>
<sequence length="111" mass="12256">MTELTQATKAAVPNLKRIATRFRRHLEELSERHEVTPGLTPEGKADELQRILAEHHDAARSIQHTWAQKSAQASATGEQTAETPDFSLVARITAVRTLAEANALVATFEEN</sequence>
<gene>
    <name evidence="2" type="ORF">KV395_04210</name>
</gene>
<dbReference type="EMBL" id="CP078075">
    <property type="protein sequence ID" value="WDM42521.1"/>
    <property type="molecule type" value="Genomic_DNA"/>
</dbReference>
<keyword evidence="3" id="KW-1185">Reference proteome</keyword>
<accession>A0ABY7XK90</accession>
<name>A0ABY7XK90_MICLT</name>
<dbReference type="RefSeq" id="WP_282216374.1">
    <property type="nucleotide sequence ID" value="NZ_BAAAUN010000001.1"/>
</dbReference>
<proteinExistence type="predicted"/>
<protein>
    <submittedName>
        <fullName evidence="2">Uncharacterized protein</fullName>
    </submittedName>
</protein>
<feature type="compositionally biased region" description="Polar residues" evidence="1">
    <location>
        <begin position="62"/>
        <end position="82"/>
    </location>
</feature>
<evidence type="ECO:0000313" key="2">
    <source>
        <dbReference type="EMBL" id="WDM42521.1"/>
    </source>
</evidence>